<evidence type="ECO:0000256" key="6">
    <source>
        <dbReference type="ARBA" id="ARBA00022519"/>
    </source>
</evidence>
<evidence type="ECO:0000256" key="9">
    <source>
        <dbReference type="ARBA" id="ARBA00022989"/>
    </source>
</evidence>
<dbReference type="EMBL" id="BSFM01000005">
    <property type="protein sequence ID" value="GLK83004.1"/>
    <property type="molecule type" value="Genomic_DNA"/>
</dbReference>
<evidence type="ECO:0000256" key="7">
    <source>
        <dbReference type="ARBA" id="ARBA00022692"/>
    </source>
</evidence>
<dbReference type="RefSeq" id="WP_213365501.1">
    <property type="nucleotide sequence ID" value="NZ_BSFM01000005.1"/>
</dbReference>
<gene>
    <name evidence="14" type="primary">corA</name>
    <name evidence="14" type="ORF">GCM10017653_10730</name>
</gene>
<dbReference type="GO" id="GO:0015099">
    <property type="term" value="F:nickel cation transmembrane transporter activity"/>
    <property type="evidence" value="ECO:0007669"/>
    <property type="project" value="TreeGrafter"/>
</dbReference>
<comment type="caution">
    <text evidence="14">The sequence shown here is derived from an EMBL/GenBank/DDBJ whole genome shotgun (WGS) entry which is preliminary data.</text>
</comment>
<proteinExistence type="inferred from homology"/>
<evidence type="ECO:0000256" key="3">
    <source>
        <dbReference type="ARBA" id="ARBA00019439"/>
    </source>
</evidence>
<feature type="transmembrane region" description="Helical" evidence="13">
    <location>
        <begin position="262"/>
        <end position="285"/>
    </location>
</feature>
<evidence type="ECO:0000256" key="10">
    <source>
        <dbReference type="ARBA" id="ARBA00023065"/>
    </source>
</evidence>
<dbReference type="Pfam" id="PF01544">
    <property type="entry name" value="CorA"/>
    <property type="match status" value="1"/>
</dbReference>
<dbReference type="GO" id="GO:0015095">
    <property type="term" value="F:magnesium ion transmembrane transporter activity"/>
    <property type="evidence" value="ECO:0007669"/>
    <property type="project" value="TreeGrafter"/>
</dbReference>
<evidence type="ECO:0000256" key="13">
    <source>
        <dbReference type="SAM" id="Phobius"/>
    </source>
</evidence>
<evidence type="ECO:0000256" key="2">
    <source>
        <dbReference type="ARBA" id="ARBA00009765"/>
    </source>
</evidence>
<dbReference type="SUPFAM" id="SSF144083">
    <property type="entry name" value="Magnesium transport protein CorA, transmembrane region"/>
    <property type="match status" value="1"/>
</dbReference>
<dbReference type="InterPro" id="IPR002523">
    <property type="entry name" value="MgTranspt_CorA/ZnTranspt_ZntB"/>
</dbReference>
<dbReference type="Gene3D" id="3.30.460.20">
    <property type="entry name" value="CorA soluble domain-like"/>
    <property type="match status" value="1"/>
</dbReference>
<dbReference type="SUPFAM" id="SSF143865">
    <property type="entry name" value="CorA soluble domain-like"/>
    <property type="match status" value="1"/>
</dbReference>
<keyword evidence="5" id="KW-1003">Cell membrane</keyword>
<dbReference type="InterPro" id="IPR045863">
    <property type="entry name" value="CorA_TM1_TM2"/>
</dbReference>
<evidence type="ECO:0000256" key="12">
    <source>
        <dbReference type="ARBA" id="ARBA00034269"/>
    </source>
</evidence>
<reference evidence="14" key="2">
    <citation type="submission" date="2023-01" db="EMBL/GenBank/DDBJ databases">
        <authorList>
            <person name="Sun Q."/>
            <person name="Evtushenko L."/>
        </authorList>
    </citation>
    <scope>NUCLEOTIDE SEQUENCE</scope>
    <source>
        <strain evidence="14">VKM B-2789</strain>
    </source>
</reference>
<keyword evidence="9 13" id="KW-1133">Transmembrane helix</keyword>
<evidence type="ECO:0000256" key="11">
    <source>
        <dbReference type="ARBA" id="ARBA00023136"/>
    </source>
</evidence>
<accession>A0A9W6N925</accession>
<comment type="subcellular location">
    <subcellularLocation>
        <location evidence="1">Cell inner membrane</location>
        <topology evidence="1">Multi-pass membrane protein</topology>
    </subcellularLocation>
</comment>
<keyword evidence="15" id="KW-1185">Reference proteome</keyword>
<keyword evidence="11 13" id="KW-0472">Membrane</keyword>
<protein>
    <recommendedName>
        <fullName evidence="3">Magnesium transport protein CorA</fullName>
    </recommendedName>
</protein>
<name>A0A9W6N925_9HYPH</name>
<evidence type="ECO:0000256" key="5">
    <source>
        <dbReference type="ARBA" id="ARBA00022475"/>
    </source>
</evidence>
<evidence type="ECO:0000256" key="1">
    <source>
        <dbReference type="ARBA" id="ARBA00004429"/>
    </source>
</evidence>
<dbReference type="PANTHER" id="PTHR47685:SF1">
    <property type="entry name" value="MAGNESIUM TRANSPORT PROTEIN CORA"/>
    <property type="match status" value="1"/>
</dbReference>
<dbReference type="GO" id="GO:0015087">
    <property type="term" value="F:cobalt ion transmembrane transporter activity"/>
    <property type="evidence" value="ECO:0007669"/>
    <property type="project" value="TreeGrafter"/>
</dbReference>
<dbReference type="Proteomes" id="UP001143330">
    <property type="component" value="Unassembled WGS sequence"/>
</dbReference>
<sequence>MIHAYCLRDGALRLIEVPVGGDMPADAVWIDLFAPSPTEDRFVEAALGIAIPTHEEMAEIEPSSRLRVENEAQYMTGSLVLGSEGERPGLSEVTFILFRSRLLTVRYGEFKAFSLVVGQLERGCPEGLRGDQIFMSLLDAIVDRSADIIERVAVDIDLISRRIFERDNGQGSQRHRAILRQIGRKGDLASKARESLVSMARIVTFLTAEGEARKPGKEQRAALKSLQRDISSLTNHVSYLGDKITFLLDATLGMVSIEQNNIIKIFAVLSVVFMPPTLIASIYGMNFEYMPELADHWGYPVALLAMLAAAIGPYWFFKWKRWL</sequence>
<keyword evidence="7 13" id="KW-0812">Transmembrane</keyword>
<dbReference type="PANTHER" id="PTHR47685">
    <property type="entry name" value="MAGNESIUM TRANSPORT PROTEIN CORA"/>
    <property type="match status" value="1"/>
</dbReference>
<comment type="catalytic activity">
    <reaction evidence="12">
        <text>Mg(2+)(in) = Mg(2+)(out)</text>
        <dbReference type="Rhea" id="RHEA:29827"/>
        <dbReference type="ChEBI" id="CHEBI:18420"/>
    </reaction>
</comment>
<reference evidence="14" key="1">
    <citation type="journal article" date="2014" name="Int. J. Syst. Evol. Microbiol.">
        <title>Complete genome sequence of Corynebacterium casei LMG S-19264T (=DSM 44701T), isolated from a smear-ripened cheese.</title>
        <authorList>
            <consortium name="US DOE Joint Genome Institute (JGI-PGF)"/>
            <person name="Walter F."/>
            <person name="Albersmeier A."/>
            <person name="Kalinowski J."/>
            <person name="Ruckert C."/>
        </authorList>
    </citation>
    <scope>NUCLEOTIDE SEQUENCE</scope>
    <source>
        <strain evidence="14">VKM B-2789</strain>
    </source>
</reference>
<dbReference type="CDD" id="cd12837">
    <property type="entry name" value="EcCorA-like_u1"/>
    <property type="match status" value="1"/>
</dbReference>
<evidence type="ECO:0000313" key="14">
    <source>
        <dbReference type="EMBL" id="GLK83004.1"/>
    </source>
</evidence>
<keyword evidence="6" id="KW-0997">Cell inner membrane</keyword>
<evidence type="ECO:0000256" key="4">
    <source>
        <dbReference type="ARBA" id="ARBA00022448"/>
    </source>
</evidence>
<dbReference type="InterPro" id="IPR050829">
    <property type="entry name" value="CorA_MIT"/>
</dbReference>
<evidence type="ECO:0000313" key="15">
    <source>
        <dbReference type="Proteomes" id="UP001143330"/>
    </source>
</evidence>
<organism evidence="14 15">
    <name type="scientific">Ancylobacter defluvii</name>
    <dbReference type="NCBI Taxonomy" id="1282440"/>
    <lineage>
        <taxon>Bacteria</taxon>
        <taxon>Pseudomonadati</taxon>
        <taxon>Pseudomonadota</taxon>
        <taxon>Alphaproteobacteria</taxon>
        <taxon>Hyphomicrobiales</taxon>
        <taxon>Xanthobacteraceae</taxon>
        <taxon>Ancylobacter</taxon>
    </lineage>
</organism>
<feature type="transmembrane region" description="Helical" evidence="13">
    <location>
        <begin position="297"/>
        <end position="317"/>
    </location>
</feature>
<evidence type="ECO:0000256" key="8">
    <source>
        <dbReference type="ARBA" id="ARBA00022842"/>
    </source>
</evidence>
<keyword evidence="8" id="KW-0460">Magnesium</keyword>
<dbReference type="FunFam" id="1.20.58.340:FF:000001">
    <property type="entry name" value="Magnesium transport protein CorA"/>
    <property type="match status" value="1"/>
</dbReference>
<dbReference type="GO" id="GO:0005886">
    <property type="term" value="C:plasma membrane"/>
    <property type="evidence" value="ECO:0007669"/>
    <property type="project" value="UniProtKB-SubCell"/>
</dbReference>
<keyword evidence="4" id="KW-0813">Transport</keyword>
<dbReference type="AlphaFoldDB" id="A0A9W6N925"/>
<comment type="similarity">
    <text evidence="2">Belongs to the CorA metal ion transporter (MIT) (TC 1.A.35) family.</text>
</comment>
<dbReference type="Gene3D" id="1.20.58.340">
    <property type="entry name" value="Magnesium transport protein CorA, transmembrane region"/>
    <property type="match status" value="2"/>
</dbReference>
<keyword evidence="10" id="KW-0406">Ion transport</keyword>
<dbReference type="InterPro" id="IPR045861">
    <property type="entry name" value="CorA_cytoplasmic_dom"/>
</dbReference>